<name>A0A6P2RZ96_9BURK</name>
<dbReference type="AlphaFoldDB" id="A0A6P2RZ96"/>
<evidence type="ECO:0000313" key="2">
    <source>
        <dbReference type="EMBL" id="VWC37070.1"/>
    </source>
</evidence>
<keyword evidence="1" id="KW-0472">Membrane</keyword>
<protein>
    <submittedName>
        <fullName evidence="2">Uncharacterized protein</fullName>
    </submittedName>
</protein>
<feature type="transmembrane region" description="Helical" evidence="1">
    <location>
        <begin position="123"/>
        <end position="146"/>
    </location>
</feature>
<proteinExistence type="predicted"/>
<evidence type="ECO:0000313" key="3">
    <source>
        <dbReference type="Proteomes" id="UP000494261"/>
    </source>
</evidence>
<accession>A0A6P2RZ96</accession>
<organism evidence="2 3">
    <name type="scientific">Burkholderia aenigmatica</name>
    <dbReference type="NCBI Taxonomy" id="2015348"/>
    <lineage>
        <taxon>Bacteria</taxon>
        <taxon>Pseudomonadati</taxon>
        <taxon>Pseudomonadota</taxon>
        <taxon>Betaproteobacteria</taxon>
        <taxon>Burkholderiales</taxon>
        <taxon>Burkholderiaceae</taxon>
        <taxon>Burkholderia</taxon>
        <taxon>Burkholderia cepacia complex</taxon>
    </lineage>
</organism>
<dbReference type="Proteomes" id="UP000494261">
    <property type="component" value="Unassembled WGS sequence"/>
</dbReference>
<dbReference type="RefSeq" id="WP_175025631.1">
    <property type="nucleotide sequence ID" value="NZ_CABVQC010000065.1"/>
</dbReference>
<evidence type="ECO:0000256" key="1">
    <source>
        <dbReference type="SAM" id="Phobius"/>
    </source>
</evidence>
<dbReference type="EMBL" id="CABVQC010000065">
    <property type="protein sequence ID" value="VWC37070.1"/>
    <property type="molecule type" value="Genomic_DNA"/>
</dbReference>
<keyword evidence="1" id="KW-0812">Transmembrane</keyword>
<sequence length="220" mass="23930">MYVLLAIFFPAISAAFIIDLRRNRADVIAVITFVFWLTSVVTPILTETAIALGAIGSDGVPLTEFGSFLKNTLLKHSYDLLGGIGFYIAIFSMVVVPQAATFICCGVFGCAVTPKFISAAYNVVVWGAAKTFTIAGGVLMSFTTYAHFFHPDWIIFDGVHPTTSKMLVSFSLGAAAFSGALMCLWVGFGWQSAVERLAGVRVGKMFARIKEFAVRYQYEN</sequence>
<feature type="transmembrane region" description="Helical" evidence="1">
    <location>
        <begin position="166"/>
        <end position="188"/>
    </location>
</feature>
<keyword evidence="1" id="KW-1133">Transmembrane helix</keyword>
<gene>
    <name evidence="2" type="ORF">BLA13014_06616</name>
</gene>
<reference evidence="2 3" key="1">
    <citation type="submission" date="2019-09" db="EMBL/GenBank/DDBJ databases">
        <authorList>
            <person name="Depoorter E."/>
        </authorList>
    </citation>
    <scope>NUCLEOTIDE SEQUENCE [LARGE SCALE GENOMIC DNA]</scope>
    <source>
        <strain evidence="2">LMG 13014</strain>
    </source>
</reference>
<feature type="transmembrane region" description="Helical" evidence="1">
    <location>
        <begin position="84"/>
        <end position="111"/>
    </location>
</feature>